<dbReference type="Gene3D" id="3.90.226.10">
    <property type="entry name" value="2-enoyl-CoA Hydratase, Chain A, domain 1"/>
    <property type="match status" value="1"/>
</dbReference>
<comment type="caution">
    <text evidence="6">The sequence shown here is derived from an EMBL/GenBank/DDBJ whole genome shotgun (WGS) entry which is preliminary data.</text>
</comment>
<protein>
    <submittedName>
        <fullName evidence="6">Crotonase/enoyl-CoA hydratase family protein</fullName>
    </submittedName>
</protein>
<accession>A0ABV6MHR8</accession>
<organism evidence="6 7">
    <name type="scientific">Phytohabitans kaempferiae</name>
    <dbReference type="NCBI Taxonomy" id="1620943"/>
    <lineage>
        <taxon>Bacteria</taxon>
        <taxon>Bacillati</taxon>
        <taxon>Actinomycetota</taxon>
        <taxon>Actinomycetes</taxon>
        <taxon>Micromonosporales</taxon>
        <taxon>Micromonosporaceae</taxon>
    </lineage>
</organism>
<comment type="catalytic activity">
    <reaction evidence="3">
        <text>a (3S)-3-hydroxyacyl-CoA = a (2E)-enoyl-CoA + H2O</text>
        <dbReference type="Rhea" id="RHEA:16105"/>
        <dbReference type="ChEBI" id="CHEBI:15377"/>
        <dbReference type="ChEBI" id="CHEBI:57318"/>
        <dbReference type="ChEBI" id="CHEBI:58856"/>
        <dbReference type="EC" id="4.2.1.17"/>
    </reaction>
</comment>
<gene>
    <name evidence="6" type="ORF">ACFFIA_40870</name>
</gene>
<dbReference type="PANTHER" id="PTHR11941:SF54">
    <property type="entry name" value="ENOYL-COA HYDRATASE, MITOCHONDRIAL"/>
    <property type="match status" value="1"/>
</dbReference>
<sequence>MTDHVVFERDGHIDLWTLNQPATRNPVSDPATVDALVARAAEVNLDRSVRAVIITGRGKAFSSGGDVKAMKRHTESDPPAPHVVVDDYRNGIQRLTRAMYACDVPTIAAVNGPAVGAGCDLALMCDLRIASESAFFAESFVKVGLIPGDGGTWFLPRILGTARAAEMILTGDRVSAQLAASWGLVSQVVPDAELARAARELADRVAANPPIATRAAKRLLRESIRADLDAVLERSAIEQAICHQTEDHHEAVLAFIEGRTPAPFTGN</sequence>
<dbReference type="InterPro" id="IPR029045">
    <property type="entry name" value="ClpP/crotonase-like_dom_sf"/>
</dbReference>
<evidence type="ECO:0000256" key="5">
    <source>
        <dbReference type="RuleBase" id="RU003707"/>
    </source>
</evidence>
<proteinExistence type="inferred from homology"/>
<dbReference type="InterPro" id="IPR018376">
    <property type="entry name" value="Enoyl-CoA_hyd/isom_CS"/>
</dbReference>
<comment type="catalytic activity">
    <reaction evidence="4">
        <text>a 4-saturated-(3S)-3-hydroxyacyl-CoA = a (3E)-enoyl-CoA + H2O</text>
        <dbReference type="Rhea" id="RHEA:20724"/>
        <dbReference type="ChEBI" id="CHEBI:15377"/>
        <dbReference type="ChEBI" id="CHEBI:58521"/>
        <dbReference type="ChEBI" id="CHEBI:137480"/>
        <dbReference type="EC" id="4.2.1.17"/>
    </reaction>
</comment>
<reference evidence="6 7" key="1">
    <citation type="submission" date="2024-09" db="EMBL/GenBank/DDBJ databases">
        <authorList>
            <person name="Sun Q."/>
            <person name="Mori K."/>
        </authorList>
    </citation>
    <scope>NUCLEOTIDE SEQUENCE [LARGE SCALE GENOMIC DNA]</scope>
    <source>
        <strain evidence="6 7">TBRC 3947</strain>
    </source>
</reference>
<evidence type="ECO:0000256" key="1">
    <source>
        <dbReference type="ARBA" id="ARBA00005254"/>
    </source>
</evidence>
<dbReference type="Pfam" id="PF00378">
    <property type="entry name" value="ECH_1"/>
    <property type="match status" value="1"/>
</dbReference>
<evidence type="ECO:0000256" key="2">
    <source>
        <dbReference type="ARBA" id="ARBA00023239"/>
    </source>
</evidence>
<evidence type="ECO:0000256" key="4">
    <source>
        <dbReference type="ARBA" id="ARBA00023717"/>
    </source>
</evidence>
<keyword evidence="7" id="KW-1185">Reference proteome</keyword>
<dbReference type="Gene3D" id="1.10.12.10">
    <property type="entry name" value="Lyase 2-enoyl-coa Hydratase, Chain A, domain 2"/>
    <property type="match status" value="1"/>
</dbReference>
<name>A0ABV6MHR8_9ACTN</name>
<dbReference type="PANTHER" id="PTHR11941">
    <property type="entry name" value="ENOYL-COA HYDRATASE-RELATED"/>
    <property type="match status" value="1"/>
</dbReference>
<evidence type="ECO:0000313" key="6">
    <source>
        <dbReference type="EMBL" id="MFC0533972.1"/>
    </source>
</evidence>
<evidence type="ECO:0000313" key="7">
    <source>
        <dbReference type="Proteomes" id="UP001589867"/>
    </source>
</evidence>
<dbReference type="EMBL" id="JBHLUH010000094">
    <property type="protein sequence ID" value="MFC0533972.1"/>
    <property type="molecule type" value="Genomic_DNA"/>
</dbReference>
<dbReference type="CDD" id="cd06558">
    <property type="entry name" value="crotonase-like"/>
    <property type="match status" value="1"/>
</dbReference>
<keyword evidence="2" id="KW-0456">Lyase</keyword>
<dbReference type="NCBIfam" id="NF006699">
    <property type="entry name" value="PRK09245.1"/>
    <property type="match status" value="1"/>
</dbReference>
<dbReference type="RefSeq" id="WP_377262250.1">
    <property type="nucleotide sequence ID" value="NZ_JBHLUH010000094.1"/>
</dbReference>
<dbReference type="PROSITE" id="PS00166">
    <property type="entry name" value="ENOYL_COA_HYDRATASE"/>
    <property type="match status" value="1"/>
</dbReference>
<evidence type="ECO:0000256" key="3">
    <source>
        <dbReference type="ARBA" id="ARBA00023709"/>
    </source>
</evidence>
<dbReference type="InterPro" id="IPR014748">
    <property type="entry name" value="Enoyl-CoA_hydra_C"/>
</dbReference>
<dbReference type="InterPro" id="IPR001753">
    <property type="entry name" value="Enoyl-CoA_hydra/iso"/>
</dbReference>
<dbReference type="Proteomes" id="UP001589867">
    <property type="component" value="Unassembled WGS sequence"/>
</dbReference>
<dbReference type="SUPFAM" id="SSF52096">
    <property type="entry name" value="ClpP/crotonase"/>
    <property type="match status" value="1"/>
</dbReference>
<comment type="similarity">
    <text evidence="1 5">Belongs to the enoyl-CoA hydratase/isomerase family.</text>
</comment>